<proteinExistence type="predicted"/>
<keyword evidence="3" id="KW-1185">Reference proteome</keyword>
<gene>
    <name evidence="2" type="ORF">MUN89_00085</name>
</gene>
<evidence type="ECO:0000313" key="2">
    <source>
        <dbReference type="EMBL" id="UOQ44435.1"/>
    </source>
</evidence>
<reference evidence="2 3" key="1">
    <citation type="submission" date="2022-04" db="EMBL/GenBank/DDBJ databases">
        <title>Halobacillus sp. isolated from saltern.</title>
        <authorList>
            <person name="Won M."/>
            <person name="Lee C.-M."/>
            <person name="Woen H.-Y."/>
            <person name="Kwon S.-W."/>
        </authorList>
    </citation>
    <scope>NUCLEOTIDE SEQUENCE [LARGE SCALE GENOMIC DNA]</scope>
    <source>
        <strain evidence="2 3">SSBR10-3</strain>
    </source>
</reference>
<dbReference type="EMBL" id="CP095073">
    <property type="protein sequence ID" value="UOQ44435.1"/>
    <property type="molecule type" value="Genomic_DNA"/>
</dbReference>
<keyword evidence="1" id="KW-0472">Membrane</keyword>
<evidence type="ECO:0000313" key="3">
    <source>
        <dbReference type="Proteomes" id="UP000831787"/>
    </source>
</evidence>
<name>A0ABY4EKC8_9BACI</name>
<protein>
    <recommendedName>
        <fullName evidence="4">LPS export ABC transporter periplasmic protein LptC</fullName>
    </recommendedName>
</protein>
<evidence type="ECO:0008006" key="4">
    <source>
        <dbReference type="Google" id="ProtNLM"/>
    </source>
</evidence>
<dbReference type="RefSeq" id="WP_244710394.1">
    <property type="nucleotide sequence ID" value="NZ_CP095073.1"/>
</dbReference>
<dbReference type="Proteomes" id="UP000831787">
    <property type="component" value="Chromosome"/>
</dbReference>
<feature type="transmembrane region" description="Helical" evidence="1">
    <location>
        <begin position="46"/>
        <end position="67"/>
    </location>
</feature>
<sequence>MNDLLDRRLKKMNHDVKYNKVAFEEKDIQKIVQKAKQRPHRFRKSWMVRTLPIPAAAVLLFLCFQVMQSPSDQMHTASFLPEKQLADKEKMTQTFDQSNIHQLKGEQSLQGAQAGDQTSTMVRQTYVIHEGARYVQTGQLVDSSRLDEVIGTVQDSTAQTAPSMNHAPMLFPKAKIYSVKGKKDSEAIAIQSRHNSGVGSSSVSQQGYFLFEKEAELKKAQ</sequence>
<evidence type="ECO:0000256" key="1">
    <source>
        <dbReference type="SAM" id="Phobius"/>
    </source>
</evidence>
<organism evidence="2 3">
    <name type="scientific">Halobacillus salinarum</name>
    <dbReference type="NCBI Taxonomy" id="2932257"/>
    <lineage>
        <taxon>Bacteria</taxon>
        <taxon>Bacillati</taxon>
        <taxon>Bacillota</taxon>
        <taxon>Bacilli</taxon>
        <taxon>Bacillales</taxon>
        <taxon>Bacillaceae</taxon>
        <taxon>Halobacillus</taxon>
    </lineage>
</organism>
<keyword evidence="1" id="KW-0812">Transmembrane</keyword>
<keyword evidence="1" id="KW-1133">Transmembrane helix</keyword>
<accession>A0ABY4EKC8</accession>